<dbReference type="AlphaFoldDB" id="A0A1M5XWI8"/>
<evidence type="ECO:0000259" key="5">
    <source>
        <dbReference type="Pfam" id="PF00496"/>
    </source>
</evidence>
<dbReference type="Gene3D" id="3.90.76.10">
    <property type="entry name" value="Dipeptide-binding Protein, Domain 1"/>
    <property type="match status" value="1"/>
</dbReference>
<protein>
    <submittedName>
        <fullName evidence="6">Extracellular solute-binding protein, family 5 Middle</fullName>
    </submittedName>
</protein>
<organism evidence="6 7">
    <name type="scientific">Sporobacter termitidis DSM 10068</name>
    <dbReference type="NCBI Taxonomy" id="1123282"/>
    <lineage>
        <taxon>Bacteria</taxon>
        <taxon>Bacillati</taxon>
        <taxon>Bacillota</taxon>
        <taxon>Clostridia</taxon>
        <taxon>Eubacteriales</taxon>
        <taxon>Oscillospiraceae</taxon>
        <taxon>Sporobacter</taxon>
    </lineage>
</organism>
<dbReference type="GO" id="GO:0015833">
    <property type="term" value="P:peptide transport"/>
    <property type="evidence" value="ECO:0007669"/>
    <property type="project" value="TreeGrafter"/>
</dbReference>
<keyword evidence="7" id="KW-1185">Reference proteome</keyword>
<evidence type="ECO:0000256" key="4">
    <source>
        <dbReference type="SAM" id="SignalP"/>
    </source>
</evidence>
<keyword evidence="2" id="KW-0813">Transport</keyword>
<feature type="chain" id="PRO_5039630773" evidence="4">
    <location>
        <begin position="25"/>
        <end position="532"/>
    </location>
</feature>
<evidence type="ECO:0000313" key="6">
    <source>
        <dbReference type="EMBL" id="SHI04191.1"/>
    </source>
</evidence>
<comment type="similarity">
    <text evidence="1">Belongs to the bacterial solute-binding protein 5 family.</text>
</comment>
<dbReference type="PANTHER" id="PTHR30290">
    <property type="entry name" value="PERIPLASMIC BINDING COMPONENT OF ABC TRANSPORTER"/>
    <property type="match status" value="1"/>
</dbReference>
<keyword evidence="3 4" id="KW-0732">Signal</keyword>
<dbReference type="GO" id="GO:0043190">
    <property type="term" value="C:ATP-binding cassette (ABC) transporter complex"/>
    <property type="evidence" value="ECO:0007669"/>
    <property type="project" value="InterPro"/>
</dbReference>
<evidence type="ECO:0000256" key="1">
    <source>
        <dbReference type="ARBA" id="ARBA00005695"/>
    </source>
</evidence>
<dbReference type="Gene3D" id="3.10.105.10">
    <property type="entry name" value="Dipeptide-binding Protein, Domain 3"/>
    <property type="match status" value="1"/>
</dbReference>
<feature type="signal peptide" evidence="4">
    <location>
        <begin position="1"/>
        <end position="24"/>
    </location>
</feature>
<dbReference type="PROSITE" id="PS51257">
    <property type="entry name" value="PROKAR_LIPOPROTEIN"/>
    <property type="match status" value="1"/>
</dbReference>
<dbReference type="GO" id="GO:1904680">
    <property type="term" value="F:peptide transmembrane transporter activity"/>
    <property type="evidence" value="ECO:0007669"/>
    <property type="project" value="TreeGrafter"/>
</dbReference>
<dbReference type="Pfam" id="PF00496">
    <property type="entry name" value="SBP_bac_5"/>
    <property type="match status" value="1"/>
</dbReference>
<feature type="domain" description="Solute-binding protein family 5" evidence="5">
    <location>
        <begin position="88"/>
        <end position="442"/>
    </location>
</feature>
<dbReference type="STRING" id="1123282.SAMN02745823_02101"/>
<dbReference type="CDD" id="cd00995">
    <property type="entry name" value="PBP2_NikA_DppA_OppA_like"/>
    <property type="match status" value="1"/>
</dbReference>
<dbReference type="InterPro" id="IPR039424">
    <property type="entry name" value="SBP_5"/>
</dbReference>
<sequence length="532" mass="59007">MQKRLVLLVALISVAAMLFGCAPASGPAAGAAQGTAPAGGESAHSKTFNIVTSDSLVQLDPHNITTPADEYVMKMSYDSLLDTDHKGKFVGNLATSWEFNTDATELTFHLRQGVKFLNGEPWNADVAVYNFQRLISHKDDFAVAINYFSPLVGAEKIDDYTAKMIFDNPYPFALNYLHQFVMIPMEANKEMGDQMFTDMKQIGTGPWIFDEWVSGQYAHFKKNPDYWDKDEYNSYFDDGYIHFVSEPSSAAGAQISGDADAYISFGGINSDVVPLYKGTEDKIQVVMNDMNMYADLRMGFPEGSPLNDEKVREAIDLAIDRQSIADQIFQGGGVPLSILVPGDVGYDSTMAPYEYNPDKAKELLAQSSYQGQELTFLGSSAFLKSQDSMEAITSMLQDVGFKINLNVEDLATFNNEMAMGKWDLMYATNQCINGDPFLYFNSRFVTDFMHSNFKNDELIGLVKKFNVEPDAAVREDLAKQISKWNKDFHGPALALANVKGIYAVTKGTTGINLYPDGYESLTHISWDPSLAK</sequence>
<evidence type="ECO:0000256" key="2">
    <source>
        <dbReference type="ARBA" id="ARBA00022448"/>
    </source>
</evidence>
<dbReference type="EMBL" id="FQXV01000006">
    <property type="protein sequence ID" value="SHI04191.1"/>
    <property type="molecule type" value="Genomic_DNA"/>
</dbReference>
<dbReference type="InterPro" id="IPR030678">
    <property type="entry name" value="Peptide/Ni-bd"/>
</dbReference>
<gene>
    <name evidence="6" type="ORF">SAMN02745823_02101</name>
</gene>
<proteinExistence type="inferred from homology"/>
<reference evidence="6 7" key="1">
    <citation type="submission" date="2016-11" db="EMBL/GenBank/DDBJ databases">
        <authorList>
            <person name="Jaros S."/>
            <person name="Januszkiewicz K."/>
            <person name="Wedrychowicz H."/>
        </authorList>
    </citation>
    <scope>NUCLEOTIDE SEQUENCE [LARGE SCALE GENOMIC DNA]</scope>
    <source>
        <strain evidence="6 7">DSM 10068</strain>
    </source>
</reference>
<dbReference type="PIRSF" id="PIRSF002741">
    <property type="entry name" value="MppA"/>
    <property type="match status" value="1"/>
</dbReference>
<evidence type="ECO:0000313" key="7">
    <source>
        <dbReference type="Proteomes" id="UP000183995"/>
    </source>
</evidence>
<evidence type="ECO:0000256" key="3">
    <source>
        <dbReference type="ARBA" id="ARBA00022729"/>
    </source>
</evidence>
<dbReference type="GO" id="GO:0042597">
    <property type="term" value="C:periplasmic space"/>
    <property type="evidence" value="ECO:0007669"/>
    <property type="project" value="UniProtKB-ARBA"/>
</dbReference>
<dbReference type="InterPro" id="IPR000914">
    <property type="entry name" value="SBP_5_dom"/>
</dbReference>
<dbReference type="SUPFAM" id="SSF53850">
    <property type="entry name" value="Periplasmic binding protein-like II"/>
    <property type="match status" value="1"/>
</dbReference>
<dbReference type="Gene3D" id="3.40.190.10">
    <property type="entry name" value="Periplasmic binding protein-like II"/>
    <property type="match status" value="1"/>
</dbReference>
<accession>A0A1M5XWI8</accession>
<dbReference type="PANTHER" id="PTHR30290:SF9">
    <property type="entry name" value="OLIGOPEPTIDE-BINDING PROTEIN APPA"/>
    <property type="match status" value="1"/>
</dbReference>
<dbReference type="Proteomes" id="UP000183995">
    <property type="component" value="Unassembled WGS sequence"/>
</dbReference>
<name>A0A1M5XWI8_9FIRM</name>